<comment type="caution">
    <text evidence="10">The sequence shown here is derived from an EMBL/GenBank/DDBJ whole genome shotgun (WGS) entry which is preliminary data.</text>
</comment>
<evidence type="ECO:0000256" key="4">
    <source>
        <dbReference type="ARBA" id="ARBA00022729"/>
    </source>
</evidence>
<dbReference type="AlphaFoldDB" id="A0A5N4A6F7"/>
<keyword evidence="11" id="KW-1185">Reference proteome</keyword>
<keyword evidence="6" id="KW-0472">Membrane</keyword>
<evidence type="ECO:0000256" key="2">
    <source>
        <dbReference type="ARBA" id="ARBA00022622"/>
    </source>
</evidence>
<accession>A0A5N4A6F7</accession>
<evidence type="ECO:0000256" key="7">
    <source>
        <dbReference type="ARBA" id="ARBA00023180"/>
    </source>
</evidence>
<proteinExistence type="predicted"/>
<keyword evidence="3" id="KW-0812">Transmembrane</keyword>
<dbReference type="PANTHER" id="PTHR33562:SF29">
    <property type="entry name" value="PROTEIN SLEEPLESS"/>
    <property type="match status" value="1"/>
</dbReference>
<sequence>MLHYSVISVIIAVLVRDGLAIMCYECVDFLEEDCGEDFESDNIDKVECDSRYDLCMIHKSPPVLRVPEIIQRGCVDQYYCSKVDEYEEHCITCDEDLCNKAFSVTSSCTLLVIVYIVRRFAINLRLPYV</sequence>
<dbReference type="EMBL" id="VVIM01000009">
    <property type="protein sequence ID" value="KAB0792902.1"/>
    <property type="molecule type" value="Genomic_DNA"/>
</dbReference>
<keyword evidence="2" id="KW-0336">GPI-anchor</keyword>
<dbReference type="InParanoid" id="A0A5N4A6F7"/>
<comment type="subcellular location">
    <subcellularLocation>
        <location evidence="1">Membrane</location>
        <topology evidence="1">Lipid-anchor</topology>
        <topology evidence="1">GPI-anchor</topology>
    </subcellularLocation>
</comment>
<evidence type="ECO:0000256" key="6">
    <source>
        <dbReference type="ARBA" id="ARBA00023136"/>
    </source>
</evidence>
<evidence type="ECO:0000313" key="10">
    <source>
        <dbReference type="EMBL" id="KAB0792902.1"/>
    </source>
</evidence>
<keyword evidence="4 9" id="KW-0732">Signal</keyword>
<dbReference type="GO" id="GO:0032222">
    <property type="term" value="P:regulation of synaptic transmission, cholinergic"/>
    <property type="evidence" value="ECO:0007669"/>
    <property type="project" value="InterPro"/>
</dbReference>
<dbReference type="GO" id="GO:0098552">
    <property type="term" value="C:side of membrane"/>
    <property type="evidence" value="ECO:0007669"/>
    <property type="project" value="UniProtKB-KW"/>
</dbReference>
<dbReference type="InterPro" id="IPR050975">
    <property type="entry name" value="Sleep_regulator"/>
</dbReference>
<feature type="chain" id="PRO_5024296150" evidence="9">
    <location>
        <begin position="21"/>
        <end position="129"/>
    </location>
</feature>
<evidence type="ECO:0000256" key="3">
    <source>
        <dbReference type="ARBA" id="ARBA00022692"/>
    </source>
</evidence>
<keyword evidence="8" id="KW-0449">Lipoprotein</keyword>
<evidence type="ECO:0000256" key="5">
    <source>
        <dbReference type="ARBA" id="ARBA00022989"/>
    </source>
</evidence>
<evidence type="ECO:0000313" key="11">
    <source>
        <dbReference type="Proteomes" id="UP000327044"/>
    </source>
</evidence>
<keyword evidence="5" id="KW-1133">Transmembrane helix</keyword>
<dbReference type="PANTHER" id="PTHR33562">
    <property type="entry name" value="ATILLA, ISOFORM B-RELATED-RELATED"/>
    <property type="match status" value="1"/>
</dbReference>
<protein>
    <submittedName>
        <fullName evidence="10">Uncharacterized protein</fullName>
    </submittedName>
</protein>
<dbReference type="SUPFAM" id="SSF57302">
    <property type="entry name" value="Snake toxin-like"/>
    <property type="match status" value="1"/>
</dbReference>
<evidence type="ECO:0000256" key="8">
    <source>
        <dbReference type="ARBA" id="ARBA00023288"/>
    </source>
</evidence>
<dbReference type="GO" id="GO:0030431">
    <property type="term" value="P:sleep"/>
    <property type="evidence" value="ECO:0007669"/>
    <property type="project" value="InterPro"/>
</dbReference>
<evidence type="ECO:0000256" key="9">
    <source>
        <dbReference type="SAM" id="SignalP"/>
    </source>
</evidence>
<dbReference type="Pfam" id="PF17064">
    <property type="entry name" value="QVR"/>
    <property type="match status" value="1"/>
</dbReference>
<dbReference type="Proteomes" id="UP000327044">
    <property type="component" value="Unassembled WGS sequence"/>
</dbReference>
<feature type="signal peptide" evidence="9">
    <location>
        <begin position="1"/>
        <end position="20"/>
    </location>
</feature>
<organism evidence="10 11">
    <name type="scientific">Photinus pyralis</name>
    <name type="common">Common eastern firefly</name>
    <name type="synonym">Lampyris pyralis</name>
    <dbReference type="NCBI Taxonomy" id="7054"/>
    <lineage>
        <taxon>Eukaryota</taxon>
        <taxon>Metazoa</taxon>
        <taxon>Ecdysozoa</taxon>
        <taxon>Arthropoda</taxon>
        <taxon>Hexapoda</taxon>
        <taxon>Insecta</taxon>
        <taxon>Pterygota</taxon>
        <taxon>Neoptera</taxon>
        <taxon>Endopterygota</taxon>
        <taxon>Coleoptera</taxon>
        <taxon>Polyphaga</taxon>
        <taxon>Elateriformia</taxon>
        <taxon>Elateroidea</taxon>
        <taxon>Lampyridae</taxon>
        <taxon>Lampyrinae</taxon>
        <taxon>Photinus</taxon>
    </lineage>
</organism>
<evidence type="ECO:0000256" key="1">
    <source>
        <dbReference type="ARBA" id="ARBA00004589"/>
    </source>
</evidence>
<dbReference type="InterPro" id="IPR045860">
    <property type="entry name" value="Snake_toxin-like_sf"/>
</dbReference>
<gene>
    <name evidence="10" type="ORF">PPYR_12522</name>
</gene>
<name>A0A5N4A6F7_PHOPY</name>
<dbReference type="InterPro" id="IPR031424">
    <property type="entry name" value="QVR-like"/>
</dbReference>
<keyword evidence="7" id="KW-0325">Glycoprotein</keyword>
<reference evidence="10 11" key="1">
    <citation type="journal article" date="2018" name="Elife">
        <title>Firefly genomes illuminate parallel origins of bioluminescence in beetles.</title>
        <authorList>
            <person name="Fallon T.R."/>
            <person name="Lower S.E."/>
            <person name="Chang C.H."/>
            <person name="Bessho-Uehara M."/>
            <person name="Martin G.J."/>
            <person name="Bewick A.J."/>
            <person name="Behringer M."/>
            <person name="Debat H.J."/>
            <person name="Wong I."/>
            <person name="Day J.C."/>
            <person name="Suvorov A."/>
            <person name="Silva C.J."/>
            <person name="Stanger-Hall K.F."/>
            <person name="Hall D.W."/>
            <person name="Schmitz R.J."/>
            <person name="Nelson D.R."/>
            <person name="Lewis S.M."/>
            <person name="Shigenobu S."/>
            <person name="Bybee S.M."/>
            <person name="Larracuente A.M."/>
            <person name="Oba Y."/>
            <person name="Weng J.K."/>
        </authorList>
    </citation>
    <scope>NUCLEOTIDE SEQUENCE [LARGE SCALE GENOMIC DNA]</scope>
    <source>
        <strain evidence="10">1611_PpyrPB1</strain>
        <tissue evidence="10">Whole body</tissue>
    </source>
</reference>